<dbReference type="InParanoid" id="A0DW59"/>
<dbReference type="AlphaFoldDB" id="A0DW59"/>
<dbReference type="KEGG" id="ptm:GSPATT00020929001"/>
<evidence type="ECO:0000313" key="3">
    <source>
        <dbReference type="Proteomes" id="UP000000600"/>
    </source>
</evidence>
<dbReference type="HOGENOM" id="CLU_1655581_0_0_1"/>
<evidence type="ECO:0000256" key="1">
    <source>
        <dbReference type="SAM" id="MobiDB-lite"/>
    </source>
</evidence>
<feature type="region of interest" description="Disordered" evidence="1">
    <location>
        <begin position="1"/>
        <end position="22"/>
    </location>
</feature>
<dbReference type="GeneID" id="5040458"/>
<keyword evidence="3" id="KW-1185">Reference proteome</keyword>
<proteinExistence type="predicted"/>
<sequence length="160" mass="18919">MISRKATQQSQQNGVDEKDKRLLNKQSSFFKSFTSSKKGGKDGEEFQFFIRSQDCAFHTILYMLVNFQKADEDSKKKSFSLLSNSKPIMNMESYRDLSELRPELIYFFTVISVRDLHDFYVDFYASFDKNRNFSLEKKELQKNVIYNVGAYWTQEIQGFQ</sequence>
<accession>A0DW59</accession>
<reference evidence="2 3" key="1">
    <citation type="journal article" date="2006" name="Nature">
        <title>Global trends of whole-genome duplications revealed by the ciliate Paramecium tetraurelia.</title>
        <authorList>
            <consortium name="Genoscope"/>
            <person name="Aury J.-M."/>
            <person name="Jaillon O."/>
            <person name="Duret L."/>
            <person name="Noel B."/>
            <person name="Jubin C."/>
            <person name="Porcel B.M."/>
            <person name="Segurens B."/>
            <person name="Daubin V."/>
            <person name="Anthouard V."/>
            <person name="Aiach N."/>
            <person name="Arnaiz O."/>
            <person name="Billaut A."/>
            <person name="Beisson J."/>
            <person name="Blanc I."/>
            <person name="Bouhouche K."/>
            <person name="Camara F."/>
            <person name="Duharcourt S."/>
            <person name="Guigo R."/>
            <person name="Gogendeau D."/>
            <person name="Katinka M."/>
            <person name="Keller A.-M."/>
            <person name="Kissmehl R."/>
            <person name="Klotz C."/>
            <person name="Koll F."/>
            <person name="Le Moue A."/>
            <person name="Lepere C."/>
            <person name="Malinsky S."/>
            <person name="Nowacki M."/>
            <person name="Nowak J.K."/>
            <person name="Plattner H."/>
            <person name="Poulain J."/>
            <person name="Ruiz F."/>
            <person name="Serrano V."/>
            <person name="Zagulski M."/>
            <person name="Dessen P."/>
            <person name="Betermier M."/>
            <person name="Weissenbach J."/>
            <person name="Scarpelli C."/>
            <person name="Schachter V."/>
            <person name="Sperling L."/>
            <person name="Meyer E."/>
            <person name="Cohen J."/>
            <person name="Wincker P."/>
        </authorList>
    </citation>
    <scope>NUCLEOTIDE SEQUENCE [LARGE SCALE GENOMIC DNA]</scope>
    <source>
        <strain evidence="2 3">Stock d4-2</strain>
    </source>
</reference>
<dbReference type="Proteomes" id="UP000000600">
    <property type="component" value="Unassembled WGS sequence"/>
</dbReference>
<dbReference type="RefSeq" id="XP_001454673.1">
    <property type="nucleotide sequence ID" value="XM_001454636.1"/>
</dbReference>
<organism evidence="2 3">
    <name type="scientific">Paramecium tetraurelia</name>
    <dbReference type="NCBI Taxonomy" id="5888"/>
    <lineage>
        <taxon>Eukaryota</taxon>
        <taxon>Sar</taxon>
        <taxon>Alveolata</taxon>
        <taxon>Ciliophora</taxon>
        <taxon>Intramacronucleata</taxon>
        <taxon>Oligohymenophorea</taxon>
        <taxon>Peniculida</taxon>
        <taxon>Parameciidae</taxon>
        <taxon>Paramecium</taxon>
    </lineage>
</organism>
<protein>
    <submittedName>
        <fullName evidence="2">Uncharacterized protein</fullName>
    </submittedName>
</protein>
<name>A0DW59_PARTE</name>
<feature type="compositionally biased region" description="Polar residues" evidence="1">
    <location>
        <begin position="1"/>
        <end position="14"/>
    </location>
</feature>
<gene>
    <name evidence="2" type="ORF">GSPATT00020929001</name>
</gene>
<dbReference type="EMBL" id="CT868607">
    <property type="protein sequence ID" value="CAK87276.1"/>
    <property type="molecule type" value="Genomic_DNA"/>
</dbReference>
<evidence type="ECO:0000313" key="2">
    <source>
        <dbReference type="EMBL" id="CAK87276.1"/>
    </source>
</evidence>